<reference evidence="3 4" key="2">
    <citation type="journal article" date="2022" name="Mar. Drugs">
        <title>Bioassay-Guided Fractionation Leads to the Detection of Cholic Acid Generated by the Rare Thalassomonas sp.</title>
        <authorList>
            <person name="Pheiffer F."/>
            <person name="Schneider Y.K."/>
            <person name="Hansen E.H."/>
            <person name="Andersen J.H."/>
            <person name="Isaksson J."/>
            <person name="Busche T."/>
            <person name="R C."/>
            <person name="Kalinowski J."/>
            <person name="Zyl L.V."/>
            <person name="Trindade M."/>
        </authorList>
    </citation>
    <scope>NUCLEOTIDE SEQUENCE [LARGE SCALE GENOMIC DNA]</scope>
    <source>
        <strain evidence="3 4">XOM25</strain>
    </source>
</reference>
<keyword evidence="1" id="KW-0812">Transmembrane</keyword>
<dbReference type="KEGG" id="tvd:SG34_027435"/>
<dbReference type="Proteomes" id="UP000032352">
    <property type="component" value="Chromosome"/>
</dbReference>
<dbReference type="InterPro" id="IPR001763">
    <property type="entry name" value="Rhodanese-like_dom"/>
</dbReference>
<proteinExistence type="predicted"/>
<dbReference type="Pfam" id="PF00581">
    <property type="entry name" value="Rhodanese"/>
    <property type="match status" value="1"/>
</dbReference>
<dbReference type="PROSITE" id="PS50206">
    <property type="entry name" value="RHODANESE_3"/>
    <property type="match status" value="1"/>
</dbReference>
<dbReference type="EMBL" id="CP059733">
    <property type="protein sequence ID" value="WDE04992.1"/>
    <property type="molecule type" value="Genomic_DNA"/>
</dbReference>
<dbReference type="InterPro" id="IPR050229">
    <property type="entry name" value="GlpE_sulfurtransferase"/>
</dbReference>
<dbReference type="RefSeq" id="WP_044840060.1">
    <property type="nucleotide sequence ID" value="NZ_CP059733.1"/>
</dbReference>
<accession>A0AAF0C772</accession>
<dbReference type="PANTHER" id="PTHR43031:SF18">
    <property type="entry name" value="RHODANESE-RELATED SULFURTRANSFERASES"/>
    <property type="match status" value="1"/>
</dbReference>
<dbReference type="SMART" id="SM00450">
    <property type="entry name" value="RHOD"/>
    <property type="match status" value="1"/>
</dbReference>
<dbReference type="PANTHER" id="PTHR43031">
    <property type="entry name" value="FAD-DEPENDENT OXIDOREDUCTASE"/>
    <property type="match status" value="1"/>
</dbReference>
<dbReference type="SUPFAM" id="SSF52821">
    <property type="entry name" value="Rhodanese/Cell cycle control phosphatase"/>
    <property type="match status" value="1"/>
</dbReference>
<reference evidence="3 4" key="1">
    <citation type="journal article" date="2015" name="Genome Announc.">
        <title>Draft Genome Sequences of Marine Isolates of Thalassomonas viridans and Thalassomonas actiniarum.</title>
        <authorList>
            <person name="Olonade I."/>
            <person name="van Zyl L.J."/>
            <person name="Trindade M."/>
        </authorList>
    </citation>
    <scope>NUCLEOTIDE SEQUENCE [LARGE SCALE GENOMIC DNA]</scope>
    <source>
        <strain evidence="3 4">XOM25</strain>
    </source>
</reference>
<sequence>MEQLITFAGNHPMLSMIWLILVILLIGTSIKMKLSPIKAISPQELTFLVNREEGVVLDIRPEKEFKTSHILDATHISSEKINNNDFVSLEKHKDKPIIVVCAAGMTAGKVANQLLKAGFSKVSLLKGGMGAWTGAGLPVAKRK</sequence>
<evidence type="ECO:0000256" key="1">
    <source>
        <dbReference type="SAM" id="Phobius"/>
    </source>
</evidence>
<gene>
    <name evidence="3" type="ORF">SG34_027435</name>
</gene>
<keyword evidence="1" id="KW-0472">Membrane</keyword>
<organism evidence="3 4">
    <name type="scientific">Thalassomonas viridans</name>
    <dbReference type="NCBI Taxonomy" id="137584"/>
    <lineage>
        <taxon>Bacteria</taxon>
        <taxon>Pseudomonadati</taxon>
        <taxon>Pseudomonadota</taxon>
        <taxon>Gammaproteobacteria</taxon>
        <taxon>Alteromonadales</taxon>
        <taxon>Colwelliaceae</taxon>
        <taxon>Thalassomonas</taxon>
    </lineage>
</organism>
<dbReference type="AlphaFoldDB" id="A0AAF0C772"/>
<name>A0AAF0C772_9GAMM</name>
<evidence type="ECO:0000259" key="2">
    <source>
        <dbReference type="PROSITE" id="PS50206"/>
    </source>
</evidence>
<keyword evidence="1" id="KW-1133">Transmembrane helix</keyword>
<feature type="transmembrane region" description="Helical" evidence="1">
    <location>
        <begin position="12"/>
        <end position="30"/>
    </location>
</feature>
<protein>
    <submittedName>
        <fullName evidence="3">Rhodanese-like domain-containing protein</fullName>
    </submittedName>
</protein>
<dbReference type="Gene3D" id="3.40.250.10">
    <property type="entry name" value="Rhodanese-like domain"/>
    <property type="match status" value="1"/>
</dbReference>
<evidence type="ECO:0000313" key="4">
    <source>
        <dbReference type="Proteomes" id="UP000032352"/>
    </source>
</evidence>
<keyword evidence="4" id="KW-1185">Reference proteome</keyword>
<dbReference type="InterPro" id="IPR036873">
    <property type="entry name" value="Rhodanese-like_dom_sf"/>
</dbReference>
<dbReference type="CDD" id="cd00158">
    <property type="entry name" value="RHOD"/>
    <property type="match status" value="1"/>
</dbReference>
<feature type="domain" description="Rhodanese" evidence="2">
    <location>
        <begin position="50"/>
        <end position="141"/>
    </location>
</feature>
<evidence type="ECO:0000313" key="3">
    <source>
        <dbReference type="EMBL" id="WDE04992.1"/>
    </source>
</evidence>